<dbReference type="PANTHER" id="PTHR30250:SF10">
    <property type="entry name" value="LIPOPOLYSACCHARIDE BIOSYNTHESIS PROTEIN WZXC"/>
    <property type="match status" value="1"/>
</dbReference>
<evidence type="ECO:0000313" key="9">
    <source>
        <dbReference type="Proteomes" id="UP000260733"/>
    </source>
</evidence>
<comment type="subcellular location">
    <subcellularLocation>
        <location evidence="1">Cell membrane</location>
        <topology evidence="1">Multi-pass membrane protein</topology>
    </subcellularLocation>
</comment>
<organism evidence="8 9">
    <name type="scientific">Faecalibacterium prausnitzii</name>
    <dbReference type="NCBI Taxonomy" id="853"/>
    <lineage>
        <taxon>Bacteria</taxon>
        <taxon>Bacillati</taxon>
        <taxon>Bacillota</taxon>
        <taxon>Clostridia</taxon>
        <taxon>Eubacteriales</taxon>
        <taxon>Oscillospiraceae</taxon>
        <taxon>Faecalibacterium</taxon>
    </lineage>
</organism>
<keyword evidence="6 7" id="KW-0472">Membrane</keyword>
<name>A0A3E2W8G0_9FIRM</name>
<dbReference type="PANTHER" id="PTHR30250">
    <property type="entry name" value="PST FAMILY PREDICTED COLANIC ACID TRANSPORTER"/>
    <property type="match status" value="1"/>
</dbReference>
<evidence type="ECO:0000256" key="3">
    <source>
        <dbReference type="ARBA" id="ARBA00022475"/>
    </source>
</evidence>
<dbReference type="Pfam" id="PF13440">
    <property type="entry name" value="Polysacc_synt_3"/>
    <property type="match status" value="1"/>
</dbReference>
<evidence type="ECO:0000256" key="2">
    <source>
        <dbReference type="ARBA" id="ARBA00007430"/>
    </source>
</evidence>
<dbReference type="GO" id="GO:0005886">
    <property type="term" value="C:plasma membrane"/>
    <property type="evidence" value="ECO:0007669"/>
    <property type="project" value="UniProtKB-SubCell"/>
</dbReference>
<comment type="similarity">
    <text evidence="2">Belongs to the polysaccharide synthase family.</text>
</comment>
<evidence type="ECO:0000256" key="4">
    <source>
        <dbReference type="ARBA" id="ARBA00022692"/>
    </source>
</evidence>
<comment type="caution">
    <text evidence="8">The sequence shown here is derived from an EMBL/GenBank/DDBJ whole genome shotgun (WGS) entry which is preliminary data.</text>
</comment>
<dbReference type="EMBL" id="QVFB01000002">
    <property type="protein sequence ID" value="RGC21161.1"/>
    <property type="molecule type" value="Genomic_DNA"/>
</dbReference>
<evidence type="ECO:0000256" key="6">
    <source>
        <dbReference type="ARBA" id="ARBA00023136"/>
    </source>
</evidence>
<reference evidence="8 9" key="1">
    <citation type="submission" date="2018-08" db="EMBL/GenBank/DDBJ databases">
        <title>A genome reference for cultivated species of the human gut microbiota.</title>
        <authorList>
            <person name="Zou Y."/>
            <person name="Xue W."/>
            <person name="Luo G."/>
        </authorList>
    </citation>
    <scope>NUCLEOTIDE SEQUENCE [LARGE SCALE GENOMIC DNA]</scope>
    <source>
        <strain evidence="8 9">AM37-13AC</strain>
    </source>
</reference>
<dbReference type="CDD" id="cd13127">
    <property type="entry name" value="MATE_tuaB_like"/>
    <property type="match status" value="1"/>
</dbReference>
<sequence length="481" mass="53653">MNNTNVLKSFFWRFAERCGAQFVSFVVSIILARILAPEDYGTIALITVFTAFLQVFVDSGLGTALIQKKDADDLDFSSVFYFNFAVCLILYAGTFVVAPCIADFYNDVTLTPVIRVLSLTIVIAGVKGIQQAYVSRNMLFKRFFFSTIGGTIFSAFLGIGMAYAGFGVWALVAQQLSNTMIDTLILWITVSWRPKKAFSWKRLTALLAFGWKLLVSALLETGYNNLRNLIIGKMYSPADLAYYNQGDKFPSVITSNINASIDSVLLPTMASVQDDASRVKAMTRRAIKTSTYIMAPLMMGLAFCAEPIVRLVLTDKWLACVPFLRIFCITYMFYPIHTANLNAIKAMGRSDLFLKLEIAKKIVGMALLLSTMWFGVMAMAYSLLVSSVTSQIINSWPNRKLLNYRYLDQLKDILPGIALAIFMGCCVNLVALLHLSNTVTLLIQIPMGAAIYIGASAALHLESYEYLIDLIRTAWKRFTKR</sequence>
<keyword evidence="4 7" id="KW-0812">Transmembrane</keyword>
<dbReference type="InterPro" id="IPR050833">
    <property type="entry name" value="Poly_Biosynth_Transport"/>
</dbReference>
<dbReference type="Proteomes" id="UP000260733">
    <property type="component" value="Unassembled WGS sequence"/>
</dbReference>
<feature type="transmembrane region" description="Helical" evidence="7">
    <location>
        <begin position="110"/>
        <end position="130"/>
    </location>
</feature>
<keyword evidence="3" id="KW-1003">Cell membrane</keyword>
<proteinExistence type="inferred from homology"/>
<protein>
    <submittedName>
        <fullName evidence="8">Lipopolysaccharide biosynthesis protein</fullName>
    </submittedName>
</protein>
<keyword evidence="5 7" id="KW-1133">Transmembrane helix</keyword>
<feature type="transmembrane region" description="Helical" evidence="7">
    <location>
        <begin position="172"/>
        <end position="192"/>
    </location>
</feature>
<feature type="transmembrane region" description="Helical" evidence="7">
    <location>
        <begin position="142"/>
        <end position="166"/>
    </location>
</feature>
<dbReference type="RefSeq" id="WP_117553537.1">
    <property type="nucleotide sequence ID" value="NZ_QVFB01000002.1"/>
</dbReference>
<evidence type="ECO:0000256" key="5">
    <source>
        <dbReference type="ARBA" id="ARBA00022989"/>
    </source>
</evidence>
<feature type="transmembrane region" description="Helical" evidence="7">
    <location>
        <begin position="78"/>
        <end position="98"/>
    </location>
</feature>
<evidence type="ECO:0000313" key="8">
    <source>
        <dbReference type="EMBL" id="RGC21161.1"/>
    </source>
</evidence>
<feature type="transmembrane region" description="Helical" evidence="7">
    <location>
        <begin position="413"/>
        <end position="434"/>
    </location>
</feature>
<feature type="transmembrane region" description="Helical" evidence="7">
    <location>
        <begin position="365"/>
        <end position="393"/>
    </location>
</feature>
<feature type="transmembrane region" description="Helical" evidence="7">
    <location>
        <begin position="18"/>
        <end position="36"/>
    </location>
</feature>
<feature type="transmembrane region" description="Helical" evidence="7">
    <location>
        <begin position="441"/>
        <end position="461"/>
    </location>
</feature>
<evidence type="ECO:0000256" key="7">
    <source>
        <dbReference type="SAM" id="Phobius"/>
    </source>
</evidence>
<accession>A0A3E2W8G0</accession>
<evidence type="ECO:0000256" key="1">
    <source>
        <dbReference type="ARBA" id="ARBA00004651"/>
    </source>
</evidence>
<gene>
    <name evidence="8" type="ORF">DW855_01690</name>
</gene>
<dbReference type="AlphaFoldDB" id="A0A3E2W8G0"/>
<feature type="transmembrane region" description="Helical" evidence="7">
    <location>
        <begin position="42"/>
        <end position="66"/>
    </location>
</feature>
<feature type="transmembrane region" description="Helical" evidence="7">
    <location>
        <begin position="292"/>
        <end position="312"/>
    </location>
</feature>
<feature type="transmembrane region" description="Helical" evidence="7">
    <location>
        <begin position="324"/>
        <end position="344"/>
    </location>
</feature>